<sequence>MNSAIKNKNKKIRRSFAIPMAVLLAFGAMGAPSAAPAAMAAKAAEQPGSVESLFKLSNDWGLNQAADKGLVTKTNQSVTKNGVTITVKEVMFDEAQLTIGYVKHVAKGQEDRSFIPVISYGDKMHTPGFESSVDIDDQTTAYFLKFTNMGQFPDQFDVKLQEVRSPDQTKAEWELSIPVKKIMKGTTVLKPMTTKSSGDTSYTVKEIAITPSRTAIKFELKYPKYMEDGRYFPSMKLEDETGTIYEGYPSFINWKSTDDGYSRECVYLFSPFQTVPKSMKIGFVHEKLLMLHEAKPEIFEVAVEHKPTTEKPIVLKRSKSGLVKITDIRYEKDKTEVRFQTEGPDPYRVSLELIADGKEWYASPKLVDPKTYTFVTKFPALPSDAKIKFASSEVHETKYVPELAMTIPVKP</sequence>
<reference evidence="4 5" key="1">
    <citation type="submission" date="2024-09" db="EMBL/GenBank/DDBJ databases">
        <authorList>
            <person name="Makale K.P.P."/>
            <person name="Makhzoum A."/>
            <person name="Rantong G."/>
            <person name="Rahube T.O."/>
        </authorList>
    </citation>
    <scope>NUCLEOTIDE SEQUENCE [LARGE SCALE GENOMIC DNA]</scope>
    <source>
        <strain evidence="4 5">KM_D13</strain>
    </source>
</reference>
<feature type="signal peptide" evidence="1">
    <location>
        <begin position="1"/>
        <end position="30"/>
    </location>
</feature>
<keyword evidence="5" id="KW-1185">Reference proteome</keyword>
<dbReference type="RefSeq" id="WP_373951509.1">
    <property type="nucleotide sequence ID" value="NZ_JBHDLN010000005.1"/>
</dbReference>
<dbReference type="Proteomes" id="UP001575622">
    <property type="component" value="Unassembled WGS sequence"/>
</dbReference>
<dbReference type="Gene3D" id="2.60.40.1630">
    <property type="entry name" value="bacillus anthracis domain"/>
    <property type="match status" value="1"/>
</dbReference>
<evidence type="ECO:0000256" key="1">
    <source>
        <dbReference type="SAM" id="SignalP"/>
    </source>
</evidence>
<evidence type="ECO:0000259" key="3">
    <source>
        <dbReference type="Pfam" id="PF18705"/>
    </source>
</evidence>
<dbReference type="InterPro" id="IPR025436">
    <property type="entry name" value="DUF4179"/>
</dbReference>
<dbReference type="InterPro" id="IPR040680">
    <property type="entry name" value="DUF5643"/>
</dbReference>
<gene>
    <name evidence="4" type="ORF">ACEU3E_13025</name>
</gene>
<feature type="domain" description="DUF4179" evidence="2">
    <location>
        <begin position="8"/>
        <end position="101"/>
    </location>
</feature>
<feature type="chain" id="PRO_5046751611" evidence="1">
    <location>
        <begin position="31"/>
        <end position="411"/>
    </location>
</feature>
<evidence type="ECO:0000313" key="4">
    <source>
        <dbReference type="EMBL" id="MFB0843098.1"/>
    </source>
</evidence>
<evidence type="ECO:0000259" key="2">
    <source>
        <dbReference type="Pfam" id="PF13786"/>
    </source>
</evidence>
<comment type="caution">
    <text evidence="4">The sequence shown here is derived from an EMBL/GenBank/DDBJ whole genome shotgun (WGS) entry which is preliminary data.</text>
</comment>
<organism evidence="4 5">
    <name type="scientific">Paenibacillus oleatilyticus</name>
    <dbReference type="NCBI Taxonomy" id="2594886"/>
    <lineage>
        <taxon>Bacteria</taxon>
        <taxon>Bacillati</taxon>
        <taxon>Bacillota</taxon>
        <taxon>Bacilli</taxon>
        <taxon>Bacillales</taxon>
        <taxon>Paenibacillaceae</taxon>
        <taxon>Paenibacillus</taxon>
    </lineage>
</organism>
<dbReference type="Pfam" id="PF13786">
    <property type="entry name" value="DUF4179"/>
    <property type="match status" value="1"/>
</dbReference>
<protein>
    <submittedName>
        <fullName evidence="4">DUF4179 domain-containing protein</fullName>
    </submittedName>
</protein>
<dbReference type="Pfam" id="PF18705">
    <property type="entry name" value="DUF5643"/>
    <property type="match status" value="1"/>
</dbReference>
<dbReference type="EMBL" id="JBHDLN010000005">
    <property type="protein sequence ID" value="MFB0843098.1"/>
    <property type="molecule type" value="Genomic_DNA"/>
</dbReference>
<keyword evidence="1" id="KW-0732">Signal</keyword>
<feature type="domain" description="DUF5643" evidence="3">
    <location>
        <begin position="186"/>
        <end position="283"/>
    </location>
</feature>
<evidence type="ECO:0000313" key="5">
    <source>
        <dbReference type="Proteomes" id="UP001575622"/>
    </source>
</evidence>
<name>A0ABV4UZ63_9BACL</name>
<accession>A0ABV4UZ63</accession>
<proteinExistence type="predicted"/>